<dbReference type="RefSeq" id="WP_302929618.1">
    <property type="nucleotide sequence ID" value="NZ_JAJEPW010000048.1"/>
</dbReference>
<protein>
    <submittedName>
        <fullName evidence="2">Cyclodeaminase/cyclohydrolase family protein</fullName>
    </submittedName>
</protein>
<evidence type="ECO:0000313" key="2">
    <source>
        <dbReference type="EMBL" id="MCC2130426.1"/>
    </source>
</evidence>
<dbReference type="Gene3D" id="1.20.120.680">
    <property type="entry name" value="Formiminotetrahydrofolate cyclodeaminase monomer, up-and-down helical bundle"/>
    <property type="match status" value="1"/>
</dbReference>
<dbReference type="GO" id="GO:0003824">
    <property type="term" value="F:catalytic activity"/>
    <property type="evidence" value="ECO:0007669"/>
    <property type="project" value="InterPro"/>
</dbReference>
<name>A0AAE3AD68_9FIRM</name>
<feature type="domain" description="Cyclodeaminase/cyclohydrolase" evidence="1">
    <location>
        <begin position="7"/>
        <end position="185"/>
    </location>
</feature>
<proteinExistence type="predicted"/>
<evidence type="ECO:0000259" key="1">
    <source>
        <dbReference type="Pfam" id="PF04961"/>
    </source>
</evidence>
<evidence type="ECO:0000313" key="3">
    <source>
        <dbReference type="Proteomes" id="UP001199319"/>
    </source>
</evidence>
<dbReference type="Pfam" id="PF04961">
    <property type="entry name" value="FTCD_C"/>
    <property type="match status" value="1"/>
</dbReference>
<dbReference type="InterPro" id="IPR007044">
    <property type="entry name" value="Cyclodeamin/CycHdrlase"/>
</dbReference>
<dbReference type="InterPro" id="IPR036178">
    <property type="entry name" value="Formintransfe-cycloase-like_sf"/>
</dbReference>
<organism evidence="2 3">
    <name type="scientific">Brotocaccenecus cirricatena</name>
    <dbReference type="NCBI Taxonomy" id="3064195"/>
    <lineage>
        <taxon>Bacteria</taxon>
        <taxon>Bacillati</taxon>
        <taxon>Bacillota</taxon>
        <taxon>Clostridia</taxon>
        <taxon>Eubacteriales</taxon>
        <taxon>Oscillospiraceae</taxon>
        <taxon>Brotocaccenecus</taxon>
    </lineage>
</organism>
<dbReference type="Proteomes" id="UP001199319">
    <property type="component" value="Unassembled WGS sequence"/>
</dbReference>
<dbReference type="SUPFAM" id="SSF101262">
    <property type="entry name" value="Methenyltetrahydrofolate cyclohydrolase-like"/>
    <property type="match status" value="1"/>
</dbReference>
<gene>
    <name evidence="2" type="ORF">LKD37_13035</name>
</gene>
<sequence length="210" mass="22085">MQLAELTVRGFADLLGSDAPAPGGGSAAALAGALGAALTAMVGSLTVGRKKYAEFDGLARETLEKARDLEHRFLDVMERDTEAFNAVSAVFAMPKGTDQEKEARAAAMQEALQGCTKTPFEMMELSLEALRLTDGLVDRSNASAASDLGCAALHLGSAVQGAWLNVLINLGSVRDAAFAAQYRTRGQILLDEALPLAQSIYDRVLKAVQG</sequence>
<accession>A0AAE3AD68</accession>
<keyword evidence="3" id="KW-1185">Reference proteome</keyword>
<dbReference type="AlphaFoldDB" id="A0AAE3AD68"/>
<dbReference type="EMBL" id="JAJEPW010000048">
    <property type="protein sequence ID" value="MCC2130426.1"/>
    <property type="molecule type" value="Genomic_DNA"/>
</dbReference>
<comment type="caution">
    <text evidence="2">The sequence shown here is derived from an EMBL/GenBank/DDBJ whole genome shotgun (WGS) entry which is preliminary data.</text>
</comment>
<reference evidence="2" key="1">
    <citation type="submission" date="2021-10" db="EMBL/GenBank/DDBJ databases">
        <title>Anaerobic single-cell dispensing facilitates the cultivation of human gut bacteria.</title>
        <authorList>
            <person name="Afrizal A."/>
        </authorList>
    </citation>
    <scope>NUCLEOTIDE SEQUENCE</scope>
    <source>
        <strain evidence="2">CLA-AA-H272</strain>
    </source>
</reference>